<keyword evidence="1" id="KW-0732">Signal</keyword>
<keyword evidence="4" id="KW-1185">Reference proteome</keyword>
<dbReference type="EMBL" id="CP002191">
    <property type="protein sequence ID" value="AFD25530.1"/>
    <property type="molecule type" value="Genomic_DNA"/>
</dbReference>
<dbReference type="PATRIC" id="fig|745776.4.peg.1648"/>
<dbReference type="InterPro" id="IPR052944">
    <property type="entry name" value="Sporulation_related"/>
</dbReference>
<dbReference type="PANTHER" id="PTHR37507">
    <property type="entry name" value="SPORULATION PROTEIN YDCC"/>
    <property type="match status" value="1"/>
</dbReference>
<dbReference type="CDD" id="cd16324">
    <property type="entry name" value="LolA_fold-like"/>
    <property type="match status" value="1"/>
</dbReference>
<dbReference type="RefSeq" id="WP_014685013.1">
    <property type="nucleotide sequence ID" value="NC_017790.1"/>
</dbReference>
<protein>
    <recommendedName>
        <fullName evidence="2">Uncharacterized protein TP-0789 domain-containing protein</fullName>
    </recommendedName>
</protein>
<dbReference type="Proteomes" id="UP000007575">
    <property type="component" value="Chromosome"/>
</dbReference>
<dbReference type="KEGG" id="dgo:DGo_CA1603"/>
<accession>H8GV13</accession>
<name>H8GV13_DEIGI</name>
<evidence type="ECO:0000256" key="1">
    <source>
        <dbReference type="SAM" id="SignalP"/>
    </source>
</evidence>
<dbReference type="InterPro" id="IPR029046">
    <property type="entry name" value="LolA/LolB/LppX"/>
</dbReference>
<feature type="domain" description="Uncharacterized protein TP-0789" evidence="2">
    <location>
        <begin position="97"/>
        <end position="211"/>
    </location>
</feature>
<evidence type="ECO:0000313" key="3">
    <source>
        <dbReference type="EMBL" id="AFD25530.1"/>
    </source>
</evidence>
<dbReference type="SUPFAM" id="SSF89392">
    <property type="entry name" value="Prokaryotic lipoproteins and lipoprotein localization factors"/>
    <property type="match status" value="1"/>
</dbReference>
<sequence>MRAGAILRGVKTLLPLTLILSLAGVAGAQSAQDILTRVDNAQKTAKDVSFRISGTAALESAAQKVDFTVRAIPAQNLARLQFAAPDALADNIVVADKNEVRQYLFLTNQVTVTPLSKASQGAGLGGLDFTQFSNTASLLKGYDVKLLGTSGAAGSRVYQLEATPRSGSTDRTRVWITEAGWRPTRVQLVSTAGKTVADLTISAYKTNSGLSAATLRNLPKDAQVIRQ</sequence>
<gene>
    <name evidence="3" type="ordered locus">DGo_CA1603</name>
</gene>
<organism evidence="3 4">
    <name type="scientific">Deinococcus gobiensis (strain DSM 21396 / JCM 16679 / CGMCC 1.7299 / I-0)</name>
    <dbReference type="NCBI Taxonomy" id="745776"/>
    <lineage>
        <taxon>Bacteria</taxon>
        <taxon>Thermotogati</taxon>
        <taxon>Deinococcota</taxon>
        <taxon>Deinococci</taxon>
        <taxon>Deinococcales</taxon>
        <taxon>Deinococcaceae</taxon>
        <taxon>Deinococcus</taxon>
    </lineage>
</organism>
<dbReference type="AlphaFoldDB" id="H8GV13"/>
<dbReference type="HOGENOM" id="CLU_107503_0_0_0"/>
<dbReference type="Pfam" id="PF17131">
    <property type="entry name" value="LolA_like"/>
    <property type="match status" value="1"/>
</dbReference>
<reference evidence="3 4" key="1">
    <citation type="journal article" date="2012" name="PLoS ONE">
        <title>Genome sequence and transcriptome analysis of the radioresistant bacterium Deinococcus gobiensis: insights into the extreme environmental adaptations.</title>
        <authorList>
            <person name="Yuan M."/>
            <person name="Chen M."/>
            <person name="Zhang W."/>
            <person name="Lu W."/>
            <person name="Wang J."/>
            <person name="Yang M."/>
            <person name="Zhao P."/>
            <person name="Tang R."/>
            <person name="Li X."/>
            <person name="Hao Y."/>
            <person name="Zhou Z."/>
            <person name="Zhan Y."/>
            <person name="Yu H."/>
            <person name="Teng C."/>
            <person name="Yan Y."/>
            <person name="Ping S."/>
            <person name="Wang Y."/>
            <person name="Lin M."/>
        </authorList>
    </citation>
    <scope>NUCLEOTIDE SEQUENCE [LARGE SCALE GENOMIC DNA]</scope>
    <source>
        <strain evidence="3 4">I-0</strain>
    </source>
</reference>
<feature type="chain" id="PRO_5003611952" description="Uncharacterized protein TP-0789 domain-containing protein" evidence="1">
    <location>
        <begin position="29"/>
        <end position="227"/>
    </location>
</feature>
<dbReference type="Gene3D" id="2.50.20.10">
    <property type="entry name" value="Lipoprotein localisation LolA/LolB/LppX"/>
    <property type="match status" value="1"/>
</dbReference>
<dbReference type="PANTHER" id="PTHR37507:SF2">
    <property type="entry name" value="SPORULATION PROTEIN YDCC"/>
    <property type="match status" value="1"/>
</dbReference>
<dbReference type="InterPro" id="IPR033399">
    <property type="entry name" value="TP_0789-like"/>
</dbReference>
<evidence type="ECO:0000313" key="4">
    <source>
        <dbReference type="Proteomes" id="UP000007575"/>
    </source>
</evidence>
<proteinExistence type="predicted"/>
<evidence type="ECO:0000259" key="2">
    <source>
        <dbReference type="Pfam" id="PF17131"/>
    </source>
</evidence>
<dbReference type="eggNOG" id="COG2834">
    <property type="taxonomic scope" value="Bacteria"/>
</dbReference>
<feature type="signal peptide" evidence="1">
    <location>
        <begin position="1"/>
        <end position="28"/>
    </location>
</feature>
<dbReference type="STRING" id="745776.DGo_CA1603"/>